<feature type="domain" description="Glycosyltransferase 2-like" evidence="1">
    <location>
        <begin position="6"/>
        <end position="164"/>
    </location>
</feature>
<dbReference type="InterPro" id="IPR050834">
    <property type="entry name" value="Glycosyltransf_2"/>
</dbReference>
<dbReference type="OrthoDB" id="9785185at2"/>
<sequence>MVDVGVVMPLYTQKPEFLRQALESVLRQTFTEFRLLIVIDGAPEMEPLVRSIIAEDPRVAIISYVQNRGIAHALNTGFELLFNEPSIQYLSWVSSDNVYEPRFLEILRGALVKGPQELGIVYSSFQSIDNEGNLLHNEHQLATQRNYQSQPKIKLLDYSLIGVSFMYKSQVAKLVGGYGMEPVEDYDYWLRLAEHCDIRFIPVELVNYRVDSTYSVSAQLHSTENHRRWRYTYHLTRHQARFRRGIPPMITVLFPVVNAGAEEIARIENLYEQTYSNYECRVLDLSLTGQPSVLLSSIPHPATEFVCMPGVKESHAICGALEHLSTPYTIVLGPKIFIGALDIEYMLEALISTGGDMISNFYTDDHSLIGFRHRYTPSTKTHYYNELFRSADLYDLLKIYFS</sequence>
<comment type="caution">
    <text evidence="2">The sequence shown here is derived from an EMBL/GenBank/DDBJ whole genome shotgun (WGS) entry which is preliminary data.</text>
</comment>
<dbReference type="InterPro" id="IPR001173">
    <property type="entry name" value="Glyco_trans_2-like"/>
</dbReference>
<proteinExistence type="predicted"/>
<evidence type="ECO:0000313" key="3">
    <source>
        <dbReference type="Proteomes" id="UP000054709"/>
    </source>
</evidence>
<dbReference type="Gene3D" id="3.90.550.10">
    <property type="entry name" value="Spore Coat Polysaccharide Biosynthesis Protein SpsA, Chain A"/>
    <property type="match status" value="1"/>
</dbReference>
<dbReference type="AlphaFoldDB" id="A0A0W1B3W7"/>
<evidence type="ECO:0000259" key="1">
    <source>
        <dbReference type="Pfam" id="PF00535"/>
    </source>
</evidence>
<dbReference type="GO" id="GO:0016740">
    <property type="term" value="F:transferase activity"/>
    <property type="evidence" value="ECO:0007669"/>
    <property type="project" value="UniProtKB-KW"/>
</dbReference>
<dbReference type="EMBL" id="LCZJ02000014">
    <property type="protein sequence ID" value="KTD88266.1"/>
    <property type="molecule type" value="Genomic_DNA"/>
</dbReference>
<organism evidence="2 3">
    <name type="scientific">Paenibacillus etheri</name>
    <dbReference type="NCBI Taxonomy" id="1306852"/>
    <lineage>
        <taxon>Bacteria</taxon>
        <taxon>Bacillati</taxon>
        <taxon>Bacillota</taxon>
        <taxon>Bacilli</taxon>
        <taxon>Bacillales</taxon>
        <taxon>Paenibacillaceae</taxon>
        <taxon>Paenibacillus</taxon>
    </lineage>
</organism>
<dbReference type="Pfam" id="PF00535">
    <property type="entry name" value="Glycos_transf_2"/>
    <property type="match status" value="1"/>
</dbReference>
<dbReference type="SUPFAM" id="SSF53448">
    <property type="entry name" value="Nucleotide-diphospho-sugar transferases"/>
    <property type="match status" value="1"/>
</dbReference>
<protein>
    <submittedName>
        <fullName evidence="2">Glycosyl transferase</fullName>
    </submittedName>
</protein>
<dbReference type="PANTHER" id="PTHR43685:SF2">
    <property type="entry name" value="GLYCOSYLTRANSFERASE 2-LIKE DOMAIN-CONTAINING PROTEIN"/>
    <property type="match status" value="1"/>
</dbReference>
<dbReference type="InterPro" id="IPR029044">
    <property type="entry name" value="Nucleotide-diphossugar_trans"/>
</dbReference>
<keyword evidence="2" id="KW-0808">Transferase</keyword>
<name>A0A0W1B3W7_9BACL</name>
<dbReference type="PANTHER" id="PTHR43685">
    <property type="entry name" value="GLYCOSYLTRANSFERASE"/>
    <property type="match status" value="1"/>
</dbReference>
<reference evidence="2 3" key="1">
    <citation type="journal article" date="2015" name="Int. Biodeterior. Biodegradation">
        <title>Physiological and genetic screening methods for the isolation of methyl tert-butyl ether-degrading bacteria for bioremediation purposes.</title>
        <authorList>
            <person name="Guisado I.M."/>
            <person name="Purswani J."/>
            <person name="Gonzalez Lopez J."/>
            <person name="Pozo C."/>
        </authorList>
    </citation>
    <scope>NUCLEOTIDE SEQUENCE [LARGE SCALE GENOMIC DNA]</scope>
    <source>
        <strain evidence="2 3">SH7</strain>
    </source>
</reference>
<dbReference type="Proteomes" id="UP000054709">
    <property type="component" value="Unassembled WGS sequence"/>
</dbReference>
<keyword evidence="3" id="KW-1185">Reference proteome</keyword>
<dbReference type="RefSeq" id="WP_060621927.1">
    <property type="nucleotide sequence ID" value="NZ_LCZJ02000014.1"/>
</dbReference>
<gene>
    <name evidence="2" type="ORF">UQ64_05635</name>
</gene>
<evidence type="ECO:0000313" key="2">
    <source>
        <dbReference type="EMBL" id="KTD88266.1"/>
    </source>
</evidence>
<accession>A0A0W1B3W7</accession>